<organism evidence="3 4">
    <name type="scientific">Nesterenkonia alkaliphila</name>
    <dbReference type="NCBI Taxonomy" id="1463631"/>
    <lineage>
        <taxon>Bacteria</taxon>
        <taxon>Bacillati</taxon>
        <taxon>Actinomycetota</taxon>
        <taxon>Actinomycetes</taxon>
        <taxon>Micrococcales</taxon>
        <taxon>Micrococcaceae</taxon>
        <taxon>Nesterenkonia</taxon>
    </lineage>
</organism>
<evidence type="ECO:0000313" key="3">
    <source>
        <dbReference type="EMBL" id="MVT26591.1"/>
    </source>
</evidence>
<reference evidence="3 4" key="1">
    <citation type="submission" date="2019-12" db="EMBL/GenBank/DDBJ databases">
        <title>Nesterenkonia muleiensis sp. nov., a novel actinobacterium isolated from sap of Populus euphratica.</title>
        <authorList>
            <person name="Wang R."/>
        </authorList>
    </citation>
    <scope>NUCLEOTIDE SEQUENCE [LARGE SCALE GENOMIC DNA]</scope>
    <source>
        <strain evidence="3 4">F10</strain>
    </source>
</reference>
<dbReference type="OrthoDB" id="904022at2"/>
<dbReference type="EMBL" id="WRPM01000069">
    <property type="protein sequence ID" value="MVT26591.1"/>
    <property type="molecule type" value="Genomic_DNA"/>
</dbReference>
<proteinExistence type="predicted"/>
<gene>
    <name evidence="3" type="ORF">GNZ21_09515</name>
</gene>
<accession>A0A7K1UKR5</accession>
<sequence>MKLRRSAQVLLTAAVSAAMLLTATAPVQADEDITGEPYALTPVPEAVSIETAYHRLPTVDSAAGHGTRLGEDTPAVSIPGLPEGHDAALIRLTGFDAAEHTTVSAADAPALSVAAGASASTTVLVPLVEGAVELSSDAGIDVRIELLASFAGDDAAPGATIALPEPVTRAQTAQGLGGDSLSAEGTEIGVTGQGGVPSTGVRAVWLTATVRTDSAGELSIGSQQVSLPEGTTTLTTVVPVQAGSVPFAFTGGEADLQVDVRGWSPEAPQNAEAANVRGSYVPQPVGAPQDLTISDQSPAEVPPASYADAESVVVLVSAQPGGQPTFLGDDLDAELRGSGIYVDPVVGASAQLAVLDAEQAALISRRGDAQAAVLPLGSFLAAEGAASAEVPELTITSHSDGGTVELGEDAVTVLEGTVDSSWAAQAVLISVNGEQVGTAELDYSGDTVTWRFTTGAPATASYAITVEAVDRSGAAGSQTLTLELVIPGQDEVLIHPDTVIQDEQAVVHELTDDYVVLAGAPEAEPGDILVSGSVAGAEEGFLRRVIAVDETDEGWVVHTDWATLDEAILQADVESEILWTGVEGLEFEQHSEDPDAGDVEIVDDGDIFVEVVEAPEELPASSGSAEAAGASLAPFAHPGAASSLINPHSRPMPAGFSLNNRRQQCVNMNPKFAMDSDGAKFNMASAEAKFRDKRAEILGDGGITVESDITHCTTLTFGLTIELQRTFGVPTGVEVTRFDFVVSSYTMFDNTLGVNYAISDSERMRLFTMHLPPINFAIGPVPVTLTMEAGMDFTAAWSVEGLAEVNYTAARSQDVGFRYRNGRFNAVNPTPDWSFPTTVGDDFSATASITSDASVGLNVAMSTKLYGVVGPEVGLGAAIGMDGEVDFNVGEAAIESASFEIYAERTASAGVRFRVPIINRTILEVNDIIRFDRRGTLYELSYTREEGSGDQESPEAPDPDESPEPEEPDAPGFSGVIIHPGAEGGFGDTSNAKGSLHDMKMDPRNGRGYAVGITPPGVPPQEVNSRENRQELSMLSASGLPSGVRVQLPEPVLAGAWDIDPVADRMIYYVWPENNHLDEVPGEVIELRTVDGASAEFSDPISVALPECQRAFVEWLHVDPYRGHIMINGHNWQGSTEQSGEGCTWDEEAFYRGEEYSAVTWVVSKEFELLGYTEHEGYAYDLFNWVTPWEGAEWPSYNRPGGVDSGDYGRGDLTLVFDPERQQAYHLYHSWLHSEEMELRLATVSLSDGSRTSTSLHGVARVQDAELHPETGDLLVAGYAQDSYWEDRAGEGRVLEHNLWQVNPHTGQVLTEPGIKDAEPWQADESLAEEARRYTRVFSTVVFDEHGQLYGLASPSGDTWSSSPDTIWFSSTGRAEGLANVPITQVTDRIQPPRGRGAGAGGQLFAVEPGYLVHWDRIGNSHILDFVDD</sequence>
<evidence type="ECO:0000256" key="1">
    <source>
        <dbReference type="SAM" id="MobiDB-lite"/>
    </source>
</evidence>
<feature type="region of interest" description="Disordered" evidence="1">
    <location>
        <begin position="942"/>
        <end position="1005"/>
    </location>
</feature>
<evidence type="ECO:0008006" key="5">
    <source>
        <dbReference type="Google" id="ProtNLM"/>
    </source>
</evidence>
<evidence type="ECO:0000256" key="2">
    <source>
        <dbReference type="SAM" id="SignalP"/>
    </source>
</evidence>
<keyword evidence="2" id="KW-0732">Signal</keyword>
<feature type="compositionally biased region" description="Acidic residues" evidence="1">
    <location>
        <begin position="948"/>
        <end position="969"/>
    </location>
</feature>
<protein>
    <recommendedName>
        <fullName evidence="5">Cadherin domain-containing protein</fullName>
    </recommendedName>
</protein>
<keyword evidence="4" id="KW-1185">Reference proteome</keyword>
<feature type="signal peptide" evidence="2">
    <location>
        <begin position="1"/>
        <end position="29"/>
    </location>
</feature>
<feature type="chain" id="PRO_5029898040" description="Cadherin domain-containing protein" evidence="2">
    <location>
        <begin position="30"/>
        <end position="1429"/>
    </location>
</feature>
<dbReference type="RefSeq" id="WP_157323666.1">
    <property type="nucleotide sequence ID" value="NZ_BMFX01000017.1"/>
</dbReference>
<comment type="caution">
    <text evidence="3">The sequence shown here is derived from an EMBL/GenBank/DDBJ whole genome shotgun (WGS) entry which is preliminary data.</text>
</comment>
<name>A0A7K1UKR5_9MICC</name>
<dbReference type="Proteomes" id="UP000460157">
    <property type="component" value="Unassembled WGS sequence"/>
</dbReference>
<evidence type="ECO:0000313" key="4">
    <source>
        <dbReference type="Proteomes" id="UP000460157"/>
    </source>
</evidence>
<feature type="compositionally biased region" description="Basic and acidic residues" evidence="1">
    <location>
        <begin position="995"/>
        <end position="1005"/>
    </location>
</feature>